<evidence type="ECO:0000313" key="1">
    <source>
        <dbReference type="EMBL" id="PKH21638.1"/>
    </source>
</evidence>
<name>A0A2N1E810_PSEFL</name>
<accession>A0A2N1E810</accession>
<reference evidence="1 2" key="1">
    <citation type="submission" date="2017-08" db="EMBL/GenBank/DDBJ databases">
        <authorList>
            <person name="de Groot N.N."/>
        </authorList>
    </citation>
    <scope>NUCLEOTIDE SEQUENCE [LARGE SCALE GENOMIC DNA]</scope>
    <source>
        <strain evidence="1 2">PfR 37</strain>
    </source>
</reference>
<proteinExistence type="predicted"/>
<dbReference type="InterPro" id="IPR046905">
    <property type="entry name" value="ABC-3C_MC1"/>
</dbReference>
<dbReference type="Proteomes" id="UP000233564">
    <property type="component" value="Unassembled WGS sequence"/>
</dbReference>
<comment type="caution">
    <text evidence="1">The sequence shown here is derived from an EMBL/GenBank/DDBJ whole genome shotgun (WGS) entry which is preliminary data.</text>
</comment>
<evidence type="ECO:0000313" key="2">
    <source>
        <dbReference type="Proteomes" id="UP000233564"/>
    </source>
</evidence>
<organism evidence="1 2">
    <name type="scientific">Pseudomonas fluorescens</name>
    <dbReference type="NCBI Taxonomy" id="294"/>
    <lineage>
        <taxon>Bacteria</taxon>
        <taxon>Pseudomonadati</taxon>
        <taxon>Pseudomonadota</taxon>
        <taxon>Gammaproteobacteria</taxon>
        <taxon>Pseudomonadales</taxon>
        <taxon>Pseudomonadaceae</taxon>
        <taxon>Pseudomonas</taxon>
    </lineage>
</organism>
<gene>
    <name evidence="1" type="ORF">CIB54_11250</name>
</gene>
<dbReference type="Pfam" id="PF20289">
    <property type="entry name" value="MComp1"/>
    <property type="match status" value="1"/>
</dbReference>
<dbReference type="RefSeq" id="WP_101219813.1">
    <property type="nucleotide sequence ID" value="NZ_KZ477993.1"/>
</dbReference>
<sequence length="231" mass="26429">MKQLLAELFSRHNYSETLTEEFSLFAPDEISKEAYWLVVESSPRTVIENQHSWLTKCREIYRNPAIEKNTSLVCIWPVEKITDKIISEVHATEEDLFFFKKHVLYHTDAEIVSLNERLGEGNVADLILNSVNNPDVFSSYKNSLGTESWEELIYRVVIKLGFIDIGEGEAADIEGLYIRHREKISSTKQPELLSFIESSVLDLNVDGFDSAESLLKNLVDKIAEAGHEVKY</sequence>
<protein>
    <submittedName>
        <fullName evidence="1">Uncharacterized protein</fullName>
    </submittedName>
</protein>
<dbReference type="EMBL" id="NVXX01000014">
    <property type="protein sequence ID" value="PKH21638.1"/>
    <property type="molecule type" value="Genomic_DNA"/>
</dbReference>
<dbReference type="AlphaFoldDB" id="A0A2N1E810"/>